<keyword evidence="3" id="KW-1185">Reference proteome</keyword>
<accession>A0A0M9A1V9</accession>
<dbReference type="EMBL" id="KQ435793">
    <property type="protein sequence ID" value="KOX74233.1"/>
    <property type="molecule type" value="Genomic_DNA"/>
</dbReference>
<dbReference type="Proteomes" id="UP000053105">
    <property type="component" value="Unassembled WGS sequence"/>
</dbReference>
<protein>
    <submittedName>
        <fullName evidence="2">Uncharacterized protein</fullName>
    </submittedName>
</protein>
<evidence type="ECO:0000256" key="1">
    <source>
        <dbReference type="SAM" id="MobiDB-lite"/>
    </source>
</evidence>
<evidence type="ECO:0000313" key="2">
    <source>
        <dbReference type="EMBL" id="KOX74233.1"/>
    </source>
</evidence>
<gene>
    <name evidence="2" type="ORF">WN51_13584</name>
</gene>
<evidence type="ECO:0000313" key="3">
    <source>
        <dbReference type="Proteomes" id="UP000053105"/>
    </source>
</evidence>
<organism evidence="2 3">
    <name type="scientific">Melipona quadrifasciata</name>
    <dbReference type="NCBI Taxonomy" id="166423"/>
    <lineage>
        <taxon>Eukaryota</taxon>
        <taxon>Metazoa</taxon>
        <taxon>Ecdysozoa</taxon>
        <taxon>Arthropoda</taxon>
        <taxon>Hexapoda</taxon>
        <taxon>Insecta</taxon>
        <taxon>Pterygota</taxon>
        <taxon>Neoptera</taxon>
        <taxon>Endopterygota</taxon>
        <taxon>Hymenoptera</taxon>
        <taxon>Apocrita</taxon>
        <taxon>Aculeata</taxon>
        <taxon>Apoidea</taxon>
        <taxon>Anthophila</taxon>
        <taxon>Apidae</taxon>
        <taxon>Melipona</taxon>
    </lineage>
</organism>
<feature type="region of interest" description="Disordered" evidence="1">
    <location>
        <begin position="100"/>
        <end position="119"/>
    </location>
</feature>
<sequence length="282" mass="31592">MPGPDEKLVDVEVNVFPPPPGKSLGSECIAGRATDSFAGSLGNKGRGDERSGRTAGLMITARCDCPTEACTPCNIIEELVFVPSKQAAKVVWNCKEQKKRKPTKCPDDPRARRNQSSASAVSRGEHFLWLHFDNCCLQREKNSSNEKQRSKREERLRFVTKQRRGNDLENDVPASTRSFAAVELTSFVLREARDGRVHGLVQCDRKIHPSGQQRDEPSEPSFKSLDRLGGLEKSRSCRFQERKSTSEVLAVGVVANTCVIHLFGYQYSRIEMENVSALYRYV</sequence>
<dbReference type="AlphaFoldDB" id="A0A0M9A1V9"/>
<name>A0A0M9A1V9_9HYME</name>
<feature type="region of interest" description="Disordered" evidence="1">
    <location>
        <begin position="143"/>
        <end position="171"/>
    </location>
</feature>
<proteinExistence type="predicted"/>
<reference evidence="2 3" key="1">
    <citation type="submission" date="2015-07" db="EMBL/GenBank/DDBJ databases">
        <title>The genome of Melipona quadrifasciata.</title>
        <authorList>
            <person name="Pan H."/>
            <person name="Kapheim K."/>
        </authorList>
    </citation>
    <scope>NUCLEOTIDE SEQUENCE [LARGE SCALE GENOMIC DNA]</scope>
    <source>
        <strain evidence="2">0111107301</strain>
        <tissue evidence="2">Whole body</tissue>
    </source>
</reference>
<feature type="compositionally biased region" description="Basic and acidic residues" evidence="1">
    <location>
        <begin position="143"/>
        <end position="157"/>
    </location>
</feature>